<protein>
    <submittedName>
        <fullName evidence="1">Uncharacterized protein</fullName>
    </submittedName>
</protein>
<name>A0A9X0WD14_9GAMM</name>
<organism evidence="1 2">
    <name type="scientific">Lamprobacter modestohalophilus</name>
    <dbReference type="NCBI Taxonomy" id="1064514"/>
    <lineage>
        <taxon>Bacteria</taxon>
        <taxon>Pseudomonadati</taxon>
        <taxon>Pseudomonadota</taxon>
        <taxon>Gammaproteobacteria</taxon>
        <taxon>Chromatiales</taxon>
        <taxon>Chromatiaceae</taxon>
        <taxon>Lamprobacter</taxon>
    </lineage>
</organism>
<sequence>MSNTLHVDYPETFPDALHMSRAEFEREASLAMAAKLFEIGRLSSGQAAGLIGMGRVAFLAELGRLGVSTIQVGAEELEGDLAAAEAASDHPQ</sequence>
<comment type="caution">
    <text evidence="1">The sequence shown here is derived from an EMBL/GenBank/DDBJ whole genome shotgun (WGS) entry which is preliminary data.</text>
</comment>
<dbReference type="EMBL" id="NRRY01000073">
    <property type="protein sequence ID" value="MBK1621417.1"/>
    <property type="molecule type" value="Genomic_DNA"/>
</dbReference>
<keyword evidence="2" id="KW-1185">Reference proteome</keyword>
<gene>
    <name evidence="1" type="ORF">CKO42_23985</name>
</gene>
<evidence type="ECO:0000313" key="1">
    <source>
        <dbReference type="EMBL" id="MBK1621417.1"/>
    </source>
</evidence>
<dbReference type="Proteomes" id="UP001138768">
    <property type="component" value="Unassembled WGS sequence"/>
</dbReference>
<dbReference type="RefSeq" id="WP_200250491.1">
    <property type="nucleotide sequence ID" value="NZ_NRRY01000073.1"/>
</dbReference>
<proteinExistence type="predicted"/>
<dbReference type="InterPro" id="IPR005368">
    <property type="entry name" value="UPF0175"/>
</dbReference>
<accession>A0A9X0WD14</accession>
<reference evidence="1 2" key="1">
    <citation type="journal article" date="2020" name="Microorganisms">
        <title>Osmotic Adaptation and Compatible Solute Biosynthesis of Phototrophic Bacteria as Revealed from Genome Analyses.</title>
        <authorList>
            <person name="Imhoff J.F."/>
            <person name="Rahn T."/>
            <person name="Kunzel S."/>
            <person name="Keller A."/>
            <person name="Neulinger S.C."/>
        </authorList>
    </citation>
    <scope>NUCLEOTIDE SEQUENCE [LARGE SCALE GENOMIC DNA]</scope>
    <source>
        <strain evidence="1 2">DSM 25653</strain>
    </source>
</reference>
<evidence type="ECO:0000313" key="2">
    <source>
        <dbReference type="Proteomes" id="UP001138768"/>
    </source>
</evidence>
<dbReference type="Pfam" id="PF03683">
    <property type="entry name" value="UPF0175"/>
    <property type="match status" value="1"/>
</dbReference>
<dbReference type="AlphaFoldDB" id="A0A9X0WD14"/>